<proteinExistence type="predicted"/>
<gene>
    <name evidence="1" type="ORF">HPB50_026299</name>
</gene>
<organism evidence="1 2">
    <name type="scientific">Hyalomma asiaticum</name>
    <name type="common">Tick</name>
    <dbReference type="NCBI Taxonomy" id="266040"/>
    <lineage>
        <taxon>Eukaryota</taxon>
        <taxon>Metazoa</taxon>
        <taxon>Ecdysozoa</taxon>
        <taxon>Arthropoda</taxon>
        <taxon>Chelicerata</taxon>
        <taxon>Arachnida</taxon>
        <taxon>Acari</taxon>
        <taxon>Parasitiformes</taxon>
        <taxon>Ixodida</taxon>
        <taxon>Ixodoidea</taxon>
        <taxon>Ixodidae</taxon>
        <taxon>Hyalomminae</taxon>
        <taxon>Hyalomma</taxon>
    </lineage>
</organism>
<reference evidence="1" key="1">
    <citation type="submission" date="2020-05" db="EMBL/GenBank/DDBJ databases">
        <title>Large-scale comparative analyses of tick genomes elucidate their genetic diversity and vector capacities.</title>
        <authorList>
            <person name="Jia N."/>
            <person name="Wang J."/>
            <person name="Shi W."/>
            <person name="Du L."/>
            <person name="Sun Y."/>
            <person name="Zhan W."/>
            <person name="Jiang J."/>
            <person name="Wang Q."/>
            <person name="Zhang B."/>
            <person name="Ji P."/>
            <person name="Sakyi L.B."/>
            <person name="Cui X."/>
            <person name="Yuan T."/>
            <person name="Jiang B."/>
            <person name="Yang W."/>
            <person name="Lam T.T.-Y."/>
            <person name="Chang Q."/>
            <person name="Ding S."/>
            <person name="Wang X."/>
            <person name="Zhu J."/>
            <person name="Ruan X."/>
            <person name="Zhao L."/>
            <person name="Wei J."/>
            <person name="Que T."/>
            <person name="Du C."/>
            <person name="Cheng J."/>
            <person name="Dai P."/>
            <person name="Han X."/>
            <person name="Huang E."/>
            <person name="Gao Y."/>
            <person name="Liu J."/>
            <person name="Shao H."/>
            <person name="Ye R."/>
            <person name="Li L."/>
            <person name="Wei W."/>
            <person name="Wang X."/>
            <person name="Wang C."/>
            <person name="Yang T."/>
            <person name="Huo Q."/>
            <person name="Li W."/>
            <person name="Guo W."/>
            <person name="Chen H."/>
            <person name="Zhou L."/>
            <person name="Ni X."/>
            <person name="Tian J."/>
            <person name="Zhou Y."/>
            <person name="Sheng Y."/>
            <person name="Liu T."/>
            <person name="Pan Y."/>
            <person name="Xia L."/>
            <person name="Li J."/>
            <person name="Zhao F."/>
            <person name="Cao W."/>
        </authorList>
    </citation>
    <scope>NUCLEOTIDE SEQUENCE</scope>
    <source>
        <strain evidence="1">Hyas-2018</strain>
    </source>
</reference>
<comment type="caution">
    <text evidence="1">The sequence shown here is derived from an EMBL/GenBank/DDBJ whole genome shotgun (WGS) entry which is preliminary data.</text>
</comment>
<evidence type="ECO:0000313" key="1">
    <source>
        <dbReference type="EMBL" id="KAH6948784.1"/>
    </source>
</evidence>
<accession>A0ACB7TRT9</accession>
<sequence length="80" mass="8720">MTRRAAADDVKFDLALRARESAARERRAPTLHKGSATTPSRKEAPERDSSDFRSAIHAMEPSCRRAPQALTAACPTTALL</sequence>
<evidence type="ECO:0000313" key="2">
    <source>
        <dbReference type="Proteomes" id="UP000821845"/>
    </source>
</evidence>
<dbReference type="Proteomes" id="UP000821845">
    <property type="component" value="Chromosome 1"/>
</dbReference>
<keyword evidence="2" id="KW-1185">Reference proteome</keyword>
<protein>
    <submittedName>
        <fullName evidence="1">Uncharacterized protein</fullName>
    </submittedName>
</protein>
<name>A0ACB7TRT9_HYAAI</name>
<dbReference type="EMBL" id="CM023481">
    <property type="protein sequence ID" value="KAH6948784.1"/>
    <property type="molecule type" value="Genomic_DNA"/>
</dbReference>